<organism evidence="12 13">
    <name type="scientific">Clostridium magnum DSM 2767</name>
    <dbReference type="NCBI Taxonomy" id="1121326"/>
    <lineage>
        <taxon>Bacteria</taxon>
        <taxon>Bacillati</taxon>
        <taxon>Bacillota</taxon>
        <taxon>Clostridia</taxon>
        <taxon>Eubacteriales</taxon>
        <taxon>Clostridiaceae</taxon>
        <taxon>Clostridium</taxon>
    </lineage>
</organism>
<feature type="transmembrane region" description="Helical" evidence="10">
    <location>
        <begin position="233"/>
        <end position="252"/>
    </location>
</feature>
<dbReference type="SUPFAM" id="SSF55874">
    <property type="entry name" value="ATPase domain of HSP90 chaperone/DNA topoisomerase II/histidine kinase"/>
    <property type="match status" value="1"/>
</dbReference>
<feature type="transmembrane region" description="Helical" evidence="10">
    <location>
        <begin position="298"/>
        <end position="319"/>
    </location>
</feature>
<keyword evidence="13" id="KW-1185">Reference proteome</keyword>
<evidence type="ECO:0000256" key="4">
    <source>
        <dbReference type="ARBA" id="ARBA00022553"/>
    </source>
</evidence>
<dbReference type="EC" id="2.7.13.3" evidence="3"/>
<dbReference type="InterPro" id="IPR003594">
    <property type="entry name" value="HATPase_dom"/>
</dbReference>
<dbReference type="SMART" id="SM00387">
    <property type="entry name" value="HATPase_c"/>
    <property type="match status" value="1"/>
</dbReference>
<name>A0A162SMG4_9CLOT</name>
<dbReference type="InterPro" id="IPR004358">
    <property type="entry name" value="Sig_transdc_His_kin-like_C"/>
</dbReference>
<dbReference type="Pfam" id="PF13321">
    <property type="entry name" value="DUF4084"/>
    <property type="match status" value="1"/>
</dbReference>
<dbReference type="PATRIC" id="fig|1121326.3.peg.3409"/>
<evidence type="ECO:0000256" key="7">
    <source>
        <dbReference type="ARBA" id="ARBA00023012"/>
    </source>
</evidence>
<feature type="transmembrane region" description="Helical" evidence="10">
    <location>
        <begin position="133"/>
        <end position="152"/>
    </location>
</feature>
<comment type="catalytic activity">
    <reaction evidence="1">
        <text>ATP + protein L-histidine = ADP + protein N-phospho-L-histidine.</text>
        <dbReference type="EC" id="2.7.13.3"/>
    </reaction>
</comment>
<dbReference type="Proteomes" id="UP000076603">
    <property type="component" value="Unassembled WGS sequence"/>
</dbReference>
<evidence type="ECO:0000313" key="13">
    <source>
        <dbReference type="Proteomes" id="UP000076603"/>
    </source>
</evidence>
<feature type="domain" description="Histidine kinase" evidence="11">
    <location>
        <begin position="366"/>
        <end position="582"/>
    </location>
</feature>
<dbReference type="PANTHER" id="PTHR43047:SF72">
    <property type="entry name" value="OSMOSENSING HISTIDINE PROTEIN KINASE SLN1"/>
    <property type="match status" value="1"/>
</dbReference>
<dbReference type="PROSITE" id="PS50109">
    <property type="entry name" value="HIS_KIN"/>
    <property type="match status" value="1"/>
</dbReference>
<dbReference type="GO" id="GO:0000155">
    <property type="term" value="F:phosphorelay sensor kinase activity"/>
    <property type="evidence" value="ECO:0007669"/>
    <property type="project" value="InterPro"/>
</dbReference>
<evidence type="ECO:0000256" key="1">
    <source>
        <dbReference type="ARBA" id="ARBA00000085"/>
    </source>
</evidence>
<evidence type="ECO:0000256" key="5">
    <source>
        <dbReference type="ARBA" id="ARBA00022679"/>
    </source>
</evidence>
<keyword evidence="9" id="KW-0175">Coiled coil</keyword>
<evidence type="ECO:0000256" key="10">
    <source>
        <dbReference type="SAM" id="Phobius"/>
    </source>
</evidence>
<dbReference type="EMBL" id="LWAE01000003">
    <property type="protein sequence ID" value="KZL91614.1"/>
    <property type="molecule type" value="Genomic_DNA"/>
</dbReference>
<evidence type="ECO:0000256" key="2">
    <source>
        <dbReference type="ARBA" id="ARBA00006402"/>
    </source>
</evidence>
<accession>A0A162SMG4</accession>
<comment type="caution">
    <text evidence="12">The sequence shown here is derived from an EMBL/GenBank/DDBJ whole genome shotgun (WGS) entry which is preliminary data.</text>
</comment>
<feature type="transmembrane region" description="Helical" evidence="10">
    <location>
        <begin position="103"/>
        <end position="121"/>
    </location>
</feature>
<gene>
    <name evidence="12" type="primary">barA_2</name>
    <name evidence="12" type="ORF">CLMAG_33730</name>
</gene>
<keyword evidence="6 12" id="KW-0418">Kinase</keyword>
<comment type="similarity">
    <text evidence="2">In the N-terminal section; belongs to the phytochrome family.</text>
</comment>
<keyword evidence="5 12" id="KW-0808">Transferase</keyword>
<dbReference type="Pfam" id="PF00512">
    <property type="entry name" value="HisKA"/>
    <property type="match status" value="1"/>
</dbReference>
<dbReference type="RefSeq" id="WP_066624610.1">
    <property type="nucleotide sequence ID" value="NZ_FQXL01000005.1"/>
</dbReference>
<dbReference type="Gene3D" id="1.10.287.130">
    <property type="match status" value="1"/>
</dbReference>
<feature type="transmembrane region" description="Helical" evidence="10">
    <location>
        <begin position="7"/>
        <end position="26"/>
    </location>
</feature>
<feature type="coiled-coil region" evidence="9">
    <location>
        <begin position="318"/>
        <end position="352"/>
    </location>
</feature>
<keyword evidence="10" id="KW-0812">Transmembrane</keyword>
<feature type="transmembrane region" description="Helical" evidence="10">
    <location>
        <begin position="199"/>
        <end position="221"/>
    </location>
</feature>
<dbReference type="STRING" id="1121326.CLMAG_33730"/>
<dbReference type="SMART" id="SM00388">
    <property type="entry name" value="HisKA"/>
    <property type="match status" value="1"/>
</dbReference>
<dbReference type="CDD" id="cd16922">
    <property type="entry name" value="HATPase_EvgS-ArcB-TorS-like"/>
    <property type="match status" value="1"/>
</dbReference>
<dbReference type="Pfam" id="PF02518">
    <property type="entry name" value="HATPase_c"/>
    <property type="match status" value="1"/>
</dbReference>
<keyword evidence="10" id="KW-0472">Membrane</keyword>
<evidence type="ECO:0000256" key="3">
    <source>
        <dbReference type="ARBA" id="ARBA00012438"/>
    </source>
</evidence>
<dbReference type="InterPro" id="IPR003661">
    <property type="entry name" value="HisK_dim/P_dom"/>
</dbReference>
<evidence type="ECO:0000259" key="11">
    <source>
        <dbReference type="PROSITE" id="PS50109"/>
    </source>
</evidence>
<dbReference type="PRINTS" id="PR00344">
    <property type="entry name" value="BCTRLSENSOR"/>
</dbReference>
<dbReference type="CDD" id="cd00082">
    <property type="entry name" value="HisKA"/>
    <property type="match status" value="1"/>
</dbReference>
<keyword evidence="10" id="KW-1133">Transmembrane helix</keyword>
<keyword evidence="4" id="KW-0597">Phosphoprotein</keyword>
<evidence type="ECO:0000256" key="9">
    <source>
        <dbReference type="SAM" id="Coils"/>
    </source>
</evidence>
<dbReference type="FunFam" id="3.30.565.10:FF:000010">
    <property type="entry name" value="Sensor histidine kinase RcsC"/>
    <property type="match status" value="1"/>
</dbReference>
<dbReference type="InterPro" id="IPR036890">
    <property type="entry name" value="HATPase_C_sf"/>
</dbReference>
<dbReference type="OrthoDB" id="9813394at2"/>
<protein>
    <recommendedName>
        <fullName evidence="8">Circadian input-output histidine kinase CikA</fullName>
        <ecNumber evidence="3">2.7.13.3</ecNumber>
    </recommendedName>
</protein>
<dbReference type="GO" id="GO:0005886">
    <property type="term" value="C:plasma membrane"/>
    <property type="evidence" value="ECO:0007669"/>
    <property type="project" value="TreeGrafter"/>
</dbReference>
<feature type="transmembrane region" description="Helical" evidence="10">
    <location>
        <begin position="273"/>
        <end position="292"/>
    </location>
</feature>
<feature type="transmembrane region" description="Helical" evidence="10">
    <location>
        <begin position="32"/>
        <end position="53"/>
    </location>
</feature>
<dbReference type="Gene3D" id="3.30.565.10">
    <property type="entry name" value="Histidine kinase-like ATPase, C-terminal domain"/>
    <property type="match status" value="1"/>
</dbReference>
<sequence>MRNWKYLFFIFITLYTLVFSIAINLFDKESWVGLFFIDTISLTGIIIGIIFSFITVIKCNEKAKYFWLLMLIGNTSYAISELICDYYDLILKIKISFPSLSDLFCYLQIFFYMIAIAYKLYEVKNTYKSAKFFFDAIIVIIALSTISWEYLMNPLFIQSNLSNLHIVTSIGYPIGDLVLLFGTISLYQSCNYVFPKTVIQTITFAFLILILADSFYTFFSLSNSYSSGSYFDPLWPIAIMLIGFAGLIYSVQYKFETNLCHNSSLNYFQVDKLRLSIPYATVIFLLIVILFKREKLDILFIGFSITIILLVIRQIITLLENQNLLKQLNILNMDLENQITERTQKLNDINTKLIKSNEFKDDIIASMSHELRTPIHAILSYIQLIEDGDDGPVGDEILSDLQIIKRSSKRLLFLIANLLDLAKIQSNKNSVKLDKIKLSDLIQHTYEELYYLAAEKELELLLNIEDSDKLVLSDQMKLQQILTNLVTNAIKFTSKGYIKISASVSDDAFQICVEDTGIGIPKEYHSYIFQKFTQIDHGTRRQYGGTGIGLAIVKSLVDSLQGKITLDSEPNCGSKFVVNFPL</sequence>
<dbReference type="InterPro" id="IPR005467">
    <property type="entry name" value="His_kinase_dom"/>
</dbReference>
<dbReference type="InterPro" id="IPR036097">
    <property type="entry name" value="HisK_dim/P_sf"/>
</dbReference>
<dbReference type="AlphaFoldDB" id="A0A162SMG4"/>
<reference evidence="12 13" key="1">
    <citation type="submission" date="2016-04" db="EMBL/GenBank/DDBJ databases">
        <title>Genome sequence of Clostridium magnum DSM 2767.</title>
        <authorList>
            <person name="Poehlein A."/>
            <person name="Uhlig R."/>
            <person name="Fischer R."/>
            <person name="Bahl H."/>
            <person name="Daniel R."/>
        </authorList>
    </citation>
    <scope>NUCLEOTIDE SEQUENCE [LARGE SCALE GENOMIC DNA]</scope>
    <source>
        <strain evidence="12 13">DSM 2767</strain>
    </source>
</reference>
<evidence type="ECO:0000256" key="8">
    <source>
        <dbReference type="ARBA" id="ARBA00074306"/>
    </source>
</evidence>
<dbReference type="SUPFAM" id="SSF47384">
    <property type="entry name" value="Homodimeric domain of signal transducing histidine kinase"/>
    <property type="match status" value="1"/>
</dbReference>
<dbReference type="PANTHER" id="PTHR43047">
    <property type="entry name" value="TWO-COMPONENT HISTIDINE PROTEIN KINASE"/>
    <property type="match status" value="1"/>
</dbReference>
<dbReference type="InterPro" id="IPR025152">
    <property type="entry name" value="DUF4084"/>
</dbReference>
<dbReference type="GO" id="GO:0009927">
    <property type="term" value="F:histidine phosphotransfer kinase activity"/>
    <property type="evidence" value="ECO:0007669"/>
    <property type="project" value="TreeGrafter"/>
</dbReference>
<evidence type="ECO:0000313" key="12">
    <source>
        <dbReference type="EMBL" id="KZL91614.1"/>
    </source>
</evidence>
<proteinExistence type="inferred from homology"/>
<evidence type="ECO:0000256" key="6">
    <source>
        <dbReference type="ARBA" id="ARBA00022777"/>
    </source>
</evidence>
<feature type="transmembrane region" description="Helical" evidence="10">
    <location>
        <begin position="164"/>
        <end position="187"/>
    </location>
</feature>
<keyword evidence="7" id="KW-0902">Two-component regulatory system</keyword>